<feature type="domain" description="2Fe-2S ferredoxin-type" evidence="7">
    <location>
        <begin position="10"/>
        <end position="86"/>
    </location>
</feature>
<dbReference type="PROSITE" id="PS51085">
    <property type="entry name" value="2FE2S_FER_2"/>
    <property type="match status" value="1"/>
</dbReference>
<dbReference type="PANTHER" id="PTHR44379">
    <property type="entry name" value="OXIDOREDUCTASE WITH IRON-SULFUR SUBUNIT"/>
    <property type="match status" value="1"/>
</dbReference>
<keyword evidence="3" id="KW-0560">Oxidoreductase</keyword>
<keyword evidence="9" id="KW-1185">Reference proteome</keyword>
<dbReference type="FunFam" id="3.10.20.30:FF:000020">
    <property type="entry name" value="Xanthine dehydrogenase iron-sulfur subunit"/>
    <property type="match status" value="1"/>
</dbReference>
<reference evidence="8 9" key="1">
    <citation type="submission" date="2020-08" db="EMBL/GenBank/DDBJ databases">
        <title>Complete Genome Sequence of Effusibacillus dendaii Strain skT53, Isolated from Farmland soil.</title>
        <authorList>
            <person name="Konishi T."/>
            <person name="Kawasaki H."/>
        </authorList>
    </citation>
    <scope>NUCLEOTIDE SEQUENCE [LARGE SCALE GENOMIC DNA]</scope>
    <source>
        <strain evidence="9">skT53</strain>
    </source>
</reference>
<dbReference type="InterPro" id="IPR036884">
    <property type="entry name" value="2Fe-2S-bd_dom_sf"/>
</dbReference>
<dbReference type="SUPFAM" id="SSF47741">
    <property type="entry name" value="CO dehydrogenase ISP C-domain like"/>
    <property type="match status" value="1"/>
</dbReference>
<dbReference type="InterPro" id="IPR006058">
    <property type="entry name" value="2Fe2S_fd_BS"/>
</dbReference>
<dbReference type="PROSITE" id="PS00197">
    <property type="entry name" value="2FE2S_FER_1"/>
    <property type="match status" value="1"/>
</dbReference>
<evidence type="ECO:0000256" key="2">
    <source>
        <dbReference type="ARBA" id="ARBA00022723"/>
    </source>
</evidence>
<dbReference type="Proteomes" id="UP000593802">
    <property type="component" value="Chromosome"/>
</dbReference>
<dbReference type="PANTHER" id="PTHR44379:SF5">
    <property type="entry name" value="OXIDOREDUCTASE WITH IRON-SULFUR SUBUNIT"/>
    <property type="match status" value="1"/>
</dbReference>
<comment type="pathway">
    <text evidence="6">Alkaloid degradation; nicotine degradation.</text>
</comment>
<evidence type="ECO:0000256" key="1">
    <source>
        <dbReference type="ARBA" id="ARBA00022714"/>
    </source>
</evidence>
<keyword evidence="2" id="KW-0479">Metal-binding</keyword>
<evidence type="ECO:0000256" key="6">
    <source>
        <dbReference type="ARBA" id="ARBA00060707"/>
    </source>
</evidence>
<keyword evidence="1" id="KW-0001">2Fe-2S</keyword>
<dbReference type="SUPFAM" id="SSF54292">
    <property type="entry name" value="2Fe-2S ferredoxin-like"/>
    <property type="match status" value="1"/>
</dbReference>
<dbReference type="GO" id="GO:0016491">
    <property type="term" value="F:oxidoreductase activity"/>
    <property type="evidence" value="ECO:0007669"/>
    <property type="project" value="UniProtKB-KW"/>
</dbReference>
<organism evidence="8 9">
    <name type="scientific">Effusibacillus dendaii</name>
    <dbReference type="NCBI Taxonomy" id="2743772"/>
    <lineage>
        <taxon>Bacteria</taxon>
        <taxon>Bacillati</taxon>
        <taxon>Bacillota</taxon>
        <taxon>Bacilli</taxon>
        <taxon>Bacillales</taxon>
        <taxon>Alicyclobacillaceae</taxon>
        <taxon>Effusibacillus</taxon>
    </lineage>
</organism>
<evidence type="ECO:0000259" key="7">
    <source>
        <dbReference type="PROSITE" id="PS51085"/>
    </source>
</evidence>
<dbReference type="CDD" id="cd00207">
    <property type="entry name" value="fer2"/>
    <property type="match status" value="1"/>
</dbReference>
<dbReference type="KEGG" id="eff:skT53_32250"/>
<dbReference type="InterPro" id="IPR001041">
    <property type="entry name" value="2Fe-2S_ferredoxin-type"/>
</dbReference>
<dbReference type="FunFam" id="1.10.150.120:FF:000003">
    <property type="entry name" value="Carbon monoxide dehydrogenase, small subunit"/>
    <property type="match status" value="1"/>
</dbReference>
<keyword evidence="4" id="KW-0408">Iron</keyword>
<keyword evidence="5" id="KW-0411">Iron-sulfur</keyword>
<evidence type="ECO:0000256" key="3">
    <source>
        <dbReference type="ARBA" id="ARBA00023002"/>
    </source>
</evidence>
<dbReference type="InterPro" id="IPR002888">
    <property type="entry name" value="2Fe-2S-bd"/>
</dbReference>
<evidence type="ECO:0000256" key="4">
    <source>
        <dbReference type="ARBA" id="ARBA00023004"/>
    </source>
</evidence>
<dbReference type="GO" id="GO:0051537">
    <property type="term" value="F:2 iron, 2 sulfur cluster binding"/>
    <property type="evidence" value="ECO:0007669"/>
    <property type="project" value="UniProtKB-KW"/>
</dbReference>
<proteinExistence type="predicted"/>
<sequence length="174" mass="18916">MIQVSRDQTVEIRLKINGKVYQERVEPRKLLSDFLREDCGLSGTHVGCEHGVCGACTVLVNGSAVRSCLMFAVQAADTEIMTVEGLAADNRPHPLQQAFTECHALQCGFCTPGILMSSVEFLNSHSDPTTDQIKEMLSGHLCRCTGYKGIIEAIEKVASRQKEGEKIDGSGDTV</sequence>
<dbReference type="Pfam" id="PF00111">
    <property type="entry name" value="Fer2"/>
    <property type="match status" value="1"/>
</dbReference>
<dbReference type="InterPro" id="IPR012675">
    <property type="entry name" value="Beta-grasp_dom_sf"/>
</dbReference>
<evidence type="ECO:0000313" key="8">
    <source>
        <dbReference type="EMBL" id="BCJ88240.1"/>
    </source>
</evidence>
<dbReference type="InterPro" id="IPR036010">
    <property type="entry name" value="2Fe-2S_ferredoxin-like_sf"/>
</dbReference>
<name>A0A7I8DHY2_9BACL</name>
<accession>A0A7I8DHY2</accession>
<protein>
    <submittedName>
        <fullName evidence="8">(2Fe-2S)-binding protein</fullName>
    </submittedName>
</protein>
<dbReference type="Gene3D" id="3.10.20.30">
    <property type="match status" value="1"/>
</dbReference>
<evidence type="ECO:0000256" key="5">
    <source>
        <dbReference type="ARBA" id="ARBA00023014"/>
    </source>
</evidence>
<evidence type="ECO:0000313" key="9">
    <source>
        <dbReference type="Proteomes" id="UP000593802"/>
    </source>
</evidence>
<gene>
    <name evidence="8" type="ORF">skT53_32250</name>
</gene>
<dbReference type="EMBL" id="AP023366">
    <property type="protein sequence ID" value="BCJ88240.1"/>
    <property type="molecule type" value="Genomic_DNA"/>
</dbReference>
<dbReference type="Gene3D" id="1.10.150.120">
    <property type="entry name" value="[2Fe-2S]-binding domain"/>
    <property type="match status" value="1"/>
</dbReference>
<dbReference type="AlphaFoldDB" id="A0A7I8DHY2"/>
<dbReference type="Pfam" id="PF01799">
    <property type="entry name" value="Fer2_2"/>
    <property type="match status" value="1"/>
</dbReference>
<dbReference type="RefSeq" id="WP_200758880.1">
    <property type="nucleotide sequence ID" value="NZ_AP023366.1"/>
</dbReference>
<dbReference type="InterPro" id="IPR051452">
    <property type="entry name" value="Diverse_Oxidoreductases"/>
</dbReference>
<dbReference type="GO" id="GO:0046872">
    <property type="term" value="F:metal ion binding"/>
    <property type="evidence" value="ECO:0007669"/>
    <property type="project" value="UniProtKB-KW"/>
</dbReference>